<evidence type="ECO:0000313" key="4">
    <source>
        <dbReference type="EMBL" id="GAH25888.1"/>
    </source>
</evidence>
<dbReference type="Gene3D" id="3.40.50.300">
    <property type="entry name" value="P-loop containing nucleotide triphosphate hydrolases"/>
    <property type="match status" value="1"/>
</dbReference>
<dbReference type="InterPro" id="IPR050107">
    <property type="entry name" value="ABC_carbohydrate_import_ATPase"/>
</dbReference>
<protein>
    <recommendedName>
        <fullName evidence="3">ABC transporter domain-containing protein</fullName>
    </recommendedName>
</protein>
<comment type="caution">
    <text evidence="4">The sequence shown here is derived from an EMBL/GenBank/DDBJ whole genome shotgun (WGS) entry which is preliminary data.</text>
</comment>
<proteinExistence type="predicted"/>
<dbReference type="EMBL" id="BARU01002252">
    <property type="protein sequence ID" value="GAH25888.1"/>
    <property type="molecule type" value="Genomic_DNA"/>
</dbReference>
<dbReference type="SMART" id="SM00382">
    <property type="entry name" value="AAA"/>
    <property type="match status" value="1"/>
</dbReference>
<dbReference type="GO" id="GO:0005524">
    <property type="term" value="F:ATP binding"/>
    <property type="evidence" value="ECO:0007669"/>
    <property type="project" value="UniProtKB-KW"/>
</dbReference>
<feature type="domain" description="ABC transporter" evidence="3">
    <location>
        <begin position="8"/>
        <end position="243"/>
    </location>
</feature>
<dbReference type="InterPro" id="IPR003593">
    <property type="entry name" value="AAA+_ATPase"/>
</dbReference>
<dbReference type="PROSITE" id="PS00211">
    <property type="entry name" value="ABC_TRANSPORTER_1"/>
    <property type="match status" value="1"/>
</dbReference>
<evidence type="ECO:0000256" key="1">
    <source>
        <dbReference type="ARBA" id="ARBA00022741"/>
    </source>
</evidence>
<dbReference type="InterPro" id="IPR027417">
    <property type="entry name" value="P-loop_NTPase"/>
</dbReference>
<name>X1FYP3_9ZZZZ</name>
<dbReference type="PANTHER" id="PTHR43790">
    <property type="entry name" value="CARBOHYDRATE TRANSPORT ATP-BINDING PROTEIN MG119-RELATED"/>
    <property type="match status" value="1"/>
</dbReference>
<organism evidence="4">
    <name type="scientific">marine sediment metagenome</name>
    <dbReference type="NCBI Taxonomy" id="412755"/>
    <lineage>
        <taxon>unclassified sequences</taxon>
        <taxon>metagenomes</taxon>
        <taxon>ecological metagenomes</taxon>
    </lineage>
</organism>
<dbReference type="SUPFAM" id="SSF52540">
    <property type="entry name" value="P-loop containing nucleoside triphosphate hydrolases"/>
    <property type="match status" value="1"/>
</dbReference>
<keyword evidence="2" id="KW-0067">ATP-binding</keyword>
<dbReference type="InterPro" id="IPR003439">
    <property type="entry name" value="ABC_transporter-like_ATP-bd"/>
</dbReference>
<dbReference type="InterPro" id="IPR017871">
    <property type="entry name" value="ABC_transporter-like_CS"/>
</dbReference>
<reference evidence="4" key="1">
    <citation type="journal article" date="2014" name="Front. Microbiol.">
        <title>High frequency of phylogenetically diverse reductive dehalogenase-homologous genes in deep subseafloor sedimentary metagenomes.</title>
        <authorList>
            <person name="Kawai M."/>
            <person name="Futagami T."/>
            <person name="Toyoda A."/>
            <person name="Takaki Y."/>
            <person name="Nishi S."/>
            <person name="Hori S."/>
            <person name="Arai W."/>
            <person name="Tsubouchi T."/>
            <person name="Morono Y."/>
            <person name="Uchiyama I."/>
            <person name="Ito T."/>
            <person name="Fujiyama A."/>
            <person name="Inagaki F."/>
            <person name="Takami H."/>
        </authorList>
    </citation>
    <scope>NUCLEOTIDE SEQUENCE</scope>
    <source>
        <strain evidence="4">Expedition CK06-06</strain>
    </source>
</reference>
<gene>
    <name evidence="4" type="ORF">S03H2_05409</name>
</gene>
<keyword evidence="1" id="KW-0547">Nucleotide-binding</keyword>
<dbReference type="AlphaFoldDB" id="X1FYP3"/>
<dbReference type="PANTHER" id="PTHR43790:SF8">
    <property type="entry name" value="SUGAR ABC TRANSPORTER ATP-BINDING PROTEIN"/>
    <property type="match status" value="1"/>
</dbReference>
<dbReference type="PROSITE" id="PS50893">
    <property type="entry name" value="ABC_TRANSPORTER_2"/>
    <property type="match status" value="1"/>
</dbReference>
<dbReference type="CDD" id="cd03216">
    <property type="entry name" value="ABC_Carb_Monos_I"/>
    <property type="match status" value="1"/>
</dbReference>
<dbReference type="Pfam" id="PF00005">
    <property type="entry name" value="ABC_tran"/>
    <property type="match status" value="1"/>
</dbReference>
<dbReference type="GO" id="GO:0016887">
    <property type="term" value="F:ATP hydrolysis activity"/>
    <property type="evidence" value="ECO:0007669"/>
    <property type="project" value="InterPro"/>
</dbReference>
<evidence type="ECO:0000259" key="3">
    <source>
        <dbReference type="PROSITE" id="PS50893"/>
    </source>
</evidence>
<evidence type="ECO:0000256" key="2">
    <source>
        <dbReference type="ARBA" id="ARBA00022840"/>
    </source>
</evidence>
<accession>X1FYP3</accession>
<sequence length="255" mass="28288">MQEATLLTKMVDIEKNFGAVQALKKVSIEIRSGEILGLLGDNGAGKSTLIKILAGVIPPDRGKIYFEDKEVKFSSPKDARAMGIETVHQALSLVDIMSISRNFFLGREPTRRIGPIHLLDRKKMNEECERAVTGLGVRVRSPNEFVSILSGGERQAISIGRAMHFKVKLLILDEPLAALSVRETREVLRQVEKVSESGVSVIFITHNVYHVYPVAERFVMLDKGMKIGEVYKKDASPEDIIEIIATGKMSNTLKT</sequence>